<dbReference type="InterPro" id="IPR012347">
    <property type="entry name" value="Ferritin-like"/>
</dbReference>
<keyword evidence="4" id="KW-1185">Reference proteome</keyword>
<gene>
    <name evidence="3" type="ordered locus">Halha_1164</name>
</gene>
<evidence type="ECO:0000256" key="1">
    <source>
        <dbReference type="SAM" id="MobiDB-lite"/>
    </source>
</evidence>
<dbReference type="InterPro" id="IPR003251">
    <property type="entry name" value="Rr_diiron-bd_dom"/>
</dbReference>
<dbReference type="eggNOG" id="COG1633">
    <property type="taxonomic scope" value="Bacteria"/>
</dbReference>
<evidence type="ECO:0000313" key="4">
    <source>
        <dbReference type="Proteomes" id="UP000010880"/>
    </source>
</evidence>
<reference evidence="4" key="1">
    <citation type="submission" date="2012-02" db="EMBL/GenBank/DDBJ databases">
        <title>The complete genome of Halobacteroides halobius DSM 5150.</title>
        <authorList>
            <person name="Lucas S."/>
            <person name="Copeland A."/>
            <person name="Lapidus A."/>
            <person name="Glavina del Rio T."/>
            <person name="Dalin E."/>
            <person name="Tice H."/>
            <person name="Bruce D."/>
            <person name="Goodwin L."/>
            <person name="Pitluck S."/>
            <person name="Peters L."/>
            <person name="Mikhailova N."/>
            <person name="Gu W."/>
            <person name="Kyrpides N."/>
            <person name="Mavromatis K."/>
            <person name="Ivanova N."/>
            <person name="Brettin T."/>
            <person name="Detter J.C."/>
            <person name="Han C."/>
            <person name="Larimer F."/>
            <person name="Land M."/>
            <person name="Hauser L."/>
            <person name="Markowitz V."/>
            <person name="Cheng J.-F."/>
            <person name="Hugenholtz P."/>
            <person name="Woyke T."/>
            <person name="Wu D."/>
            <person name="Tindall B."/>
            <person name="Pomrenke H."/>
            <person name="Brambilla E."/>
            <person name="Klenk H.-P."/>
            <person name="Eisen J.A."/>
        </authorList>
    </citation>
    <scope>NUCLEOTIDE SEQUENCE [LARGE SCALE GENOMIC DNA]</scope>
    <source>
        <strain evidence="4">ATCC 35273 / DSM 5150 / MD-1</strain>
    </source>
</reference>
<dbReference type="Pfam" id="PF07875">
    <property type="entry name" value="Coat_F"/>
    <property type="match status" value="1"/>
</dbReference>
<name>L0KAI6_HALHC</name>
<organism evidence="3 4">
    <name type="scientific">Halobacteroides halobius (strain ATCC 35273 / DSM 5150 / MD-1)</name>
    <dbReference type="NCBI Taxonomy" id="748449"/>
    <lineage>
        <taxon>Bacteria</taxon>
        <taxon>Bacillati</taxon>
        <taxon>Bacillota</taxon>
        <taxon>Clostridia</taxon>
        <taxon>Halanaerobiales</taxon>
        <taxon>Halobacteroidaceae</taxon>
        <taxon>Halobacteroides</taxon>
    </lineage>
</organism>
<dbReference type="SUPFAM" id="SSF47240">
    <property type="entry name" value="Ferritin-like"/>
    <property type="match status" value="1"/>
</dbReference>
<dbReference type="EMBL" id="CP003359">
    <property type="protein sequence ID" value="AGB41113.1"/>
    <property type="molecule type" value="Genomic_DNA"/>
</dbReference>
<dbReference type="STRING" id="748449.Halha_1164"/>
<dbReference type="CDD" id="cd00657">
    <property type="entry name" value="Ferritin_like"/>
    <property type="match status" value="1"/>
</dbReference>
<dbReference type="GO" id="GO:0046872">
    <property type="term" value="F:metal ion binding"/>
    <property type="evidence" value="ECO:0007669"/>
    <property type="project" value="InterPro"/>
</dbReference>
<feature type="domain" description="Rubrerythrin diiron-binding" evidence="2">
    <location>
        <begin position="14"/>
        <end position="90"/>
    </location>
</feature>
<dbReference type="HOGENOM" id="CLU_141514_0_0_9"/>
<dbReference type="Proteomes" id="UP000010880">
    <property type="component" value="Chromosome"/>
</dbReference>
<feature type="region of interest" description="Disordered" evidence="1">
    <location>
        <begin position="63"/>
        <end position="83"/>
    </location>
</feature>
<evidence type="ECO:0000313" key="3">
    <source>
        <dbReference type="EMBL" id="AGB41113.1"/>
    </source>
</evidence>
<dbReference type="GO" id="GO:0016491">
    <property type="term" value="F:oxidoreductase activity"/>
    <property type="evidence" value="ECO:0007669"/>
    <property type="project" value="InterPro"/>
</dbReference>
<accession>L0KAI6</accession>
<sequence length="177" mass="20277">MQLTTKEKDKILDNLSAEEICIQKYETYANHTSDPEIKNLFKSLAQQEKQHAKTLTNMLNGNFQGAQQQGQGQQTQQQPPKQEVVMSNNKNTMEVANMALQTTNATDYSKFSDRQLLQDALLSEKHVSSAYDSSVLESANRQIMQTLEHIQKEEHEHGQQLFEMMNKKGWYTVNPAK</sequence>
<dbReference type="KEGG" id="hhl:Halha_1164"/>
<dbReference type="Pfam" id="PF02915">
    <property type="entry name" value="Rubrerythrin"/>
    <property type="match status" value="1"/>
</dbReference>
<dbReference type="InterPro" id="IPR012851">
    <property type="entry name" value="Spore_coat_CotF-like"/>
</dbReference>
<dbReference type="OrthoDB" id="1706542at2"/>
<dbReference type="RefSeq" id="WP_015326837.1">
    <property type="nucleotide sequence ID" value="NC_019978.1"/>
</dbReference>
<feature type="compositionally biased region" description="Low complexity" evidence="1">
    <location>
        <begin position="64"/>
        <end position="78"/>
    </location>
</feature>
<proteinExistence type="predicted"/>
<protein>
    <submittedName>
        <fullName evidence="3">Coat F domain-containing protein</fullName>
    </submittedName>
</protein>
<evidence type="ECO:0000259" key="2">
    <source>
        <dbReference type="Pfam" id="PF02915"/>
    </source>
</evidence>
<dbReference type="AlphaFoldDB" id="L0KAI6"/>
<dbReference type="InterPro" id="IPR009078">
    <property type="entry name" value="Ferritin-like_SF"/>
</dbReference>
<dbReference type="Gene3D" id="1.20.1260.10">
    <property type="match status" value="1"/>
</dbReference>
<dbReference type="eggNOG" id="COG5577">
    <property type="taxonomic scope" value="Bacteria"/>
</dbReference>